<organism evidence="4 5">
    <name type="scientific">Coprinopsis cinerea (strain Okayama-7 / 130 / ATCC MYA-4618 / FGSC 9003)</name>
    <name type="common">Inky cap fungus</name>
    <name type="synonym">Hormographiella aspergillata</name>
    <dbReference type="NCBI Taxonomy" id="240176"/>
    <lineage>
        <taxon>Eukaryota</taxon>
        <taxon>Fungi</taxon>
        <taxon>Dikarya</taxon>
        <taxon>Basidiomycota</taxon>
        <taxon>Agaricomycotina</taxon>
        <taxon>Agaricomycetes</taxon>
        <taxon>Agaricomycetidae</taxon>
        <taxon>Agaricales</taxon>
        <taxon>Agaricineae</taxon>
        <taxon>Psathyrellaceae</taxon>
        <taxon>Coprinopsis</taxon>
    </lineage>
</organism>
<feature type="transmembrane region" description="Helical" evidence="2">
    <location>
        <begin position="161"/>
        <end position="181"/>
    </location>
</feature>
<sequence length="402" mass="42160">MLLRRTLRSCLLALLLTQVVAASYNYRRQGGGTNDDDDDLPPRPSVPSVPGVPDPTSSSTPTSAPTSTPTSSSASETASSEPETSSTNTPPPETTREPTPSTPAEDDDDEVITTTEEDDFTTITRTNTISGSGSRSAPSETATSKPKEDNDEGEGIGTGSIIGMSVAGGLAVIGIIAFFVWKLTRKKFSTFDDNEPIKWPELNSHGADSHPLPVRDTGRAGFDTGSDNSLSRVNSSNYSTTDFGGHQDPYAVPPLPHLNPNQPYRDDPNAAAGYYDPYRGPVPPTVEHGQDWAGEAIPMTQMQQGQVHAAPPPPAHGGYDAQAPYNVGRQSPGPLQAYDAGRASPAPPNMGYQSYDQYGGDPAVGRQSPGPNAAYAGRMSPGPNAAFGAAGYGQAPPSYGPR</sequence>
<dbReference type="KEGG" id="cci:CC1G_14384"/>
<evidence type="ECO:0000313" key="5">
    <source>
        <dbReference type="Proteomes" id="UP000001861"/>
    </source>
</evidence>
<feature type="compositionally biased region" description="Polar residues" evidence="1">
    <location>
        <begin position="225"/>
        <end position="242"/>
    </location>
</feature>
<feature type="region of interest" description="Disordered" evidence="1">
    <location>
        <begin position="27"/>
        <end position="156"/>
    </location>
</feature>
<reference evidence="4 5" key="1">
    <citation type="journal article" date="2010" name="Proc. Natl. Acad. Sci. U.S.A.">
        <title>Insights into evolution of multicellular fungi from the assembled chromosomes of the mushroom Coprinopsis cinerea (Coprinus cinereus).</title>
        <authorList>
            <person name="Stajich J.E."/>
            <person name="Wilke S.K."/>
            <person name="Ahren D."/>
            <person name="Au C.H."/>
            <person name="Birren B.W."/>
            <person name="Borodovsky M."/>
            <person name="Burns C."/>
            <person name="Canback B."/>
            <person name="Casselton L.A."/>
            <person name="Cheng C.K."/>
            <person name="Deng J."/>
            <person name="Dietrich F.S."/>
            <person name="Fargo D.C."/>
            <person name="Farman M.L."/>
            <person name="Gathman A.C."/>
            <person name="Goldberg J."/>
            <person name="Guigo R."/>
            <person name="Hoegger P.J."/>
            <person name="Hooker J.B."/>
            <person name="Huggins A."/>
            <person name="James T.Y."/>
            <person name="Kamada T."/>
            <person name="Kilaru S."/>
            <person name="Kodira C."/>
            <person name="Kues U."/>
            <person name="Kupfer D."/>
            <person name="Kwan H.S."/>
            <person name="Lomsadze A."/>
            <person name="Li W."/>
            <person name="Lilly W.W."/>
            <person name="Ma L.J."/>
            <person name="Mackey A.J."/>
            <person name="Manning G."/>
            <person name="Martin F."/>
            <person name="Muraguchi H."/>
            <person name="Natvig D.O."/>
            <person name="Palmerini H."/>
            <person name="Ramesh M.A."/>
            <person name="Rehmeyer C.J."/>
            <person name="Roe B.A."/>
            <person name="Shenoy N."/>
            <person name="Stanke M."/>
            <person name="Ter-Hovhannisyan V."/>
            <person name="Tunlid A."/>
            <person name="Velagapudi R."/>
            <person name="Vision T.J."/>
            <person name="Zeng Q."/>
            <person name="Zolan M.E."/>
            <person name="Pukkila P.J."/>
        </authorList>
    </citation>
    <scope>NUCLEOTIDE SEQUENCE [LARGE SCALE GENOMIC DNA]</scope>
    <source>
        <strain evidence="5">Okayama-7 / 130 / ATCC MYA-4618 / FGSC 9003</strain>
    </source>
</reference>
<gene>
    <name evidence="4" type="ORF">CC1G_14384</name>
</gene>
<dbReference type="GeneID" id="9380083"/>
<evidence type="ECO:0008006" key="6">
    <source>
        <dbReference type="Google" id="ProtNLM"/>
    </source>
</evidence>
<dbReference type="OrthoDB" id="2576541at2759"/>
<dbReference type="VEuPathDB" id="FungiDB:CC1G_14384"/>
<keyword evidence="2" id="KW-1133">Transmembrane helix</keyword>
<dbReference type="HOGENOM" id="CLU_053387_0_0_1"/>
<keyword evidence="5" id="KW-1185">Reference proteome</keyword>
<evidence type="ECO:0000313" key="4">
    <source>
        <dbReference type="EMBL" id="EFI27893.1"/>
    </source>
</evidence>
<dbReference type="OMA" id="DGEAIKW"/>
<protein>
    <recommendedName>
        <fullName evidence="6">Mid2 domain-containing protein</fullName>
    </recommendedName>
</protein>
<feature type="region of interest" description="Disordered" evidence="1">
    <location>
        <begin position="302"/>
        <end position="402"/>
    </location>
</feature>
<comment type="caution">
    <text evidence="4">The sequence shown here is derived from an EMBL/GenBank/DDBJ whole genome shotgun (WGS) entry which is preliminary data.</text>
</comment>
<feature type="compositionally biased region" description="Pro residues" evidence="1">
    <location>
        <begin position="42"/>
        <end position="53"/>
    </location>
</feature>
<accession>D6RM16</accession>
<dbReference type="AlphaFoldDB" id="D6RM16"/>
<name>D6RM16_COPC7</name>
<feature type="region of interest" description="Disordered" evidence="1">
    <location>
        <begin position="219"/>
        <end position="256"/>
    </location>
</feature>
<dbReference type="RefSeq" id="XP_002911387.1">
    <property type="nucleotide sequence ID" value="XM_002911341.1"/>
</dbReference>
<dbReference type="InParanoid" id="D6RM16"/>
<keyword evidence="2" id="KW-0812">Transmembrane</keyword>
<dbReference type="EMBL" id="AACS02000004">
    <property type="protein sequence ID" value="EFI27893.1"/>
    <property type="molecule type" value="Genomic_DNA"/>
</dbReference>
<feature type="compositionally biased region" description="Low complexity" evidence="1">
    <location>
        <begin position="54"/>
        <end position="88"/>
    </location>
</feature>
<dbReference type="Proteomes" id="UP000001861">
    <property type="component" value="Unassembled WGS sequence"/>
</dbReference>
<feature type="chain" id="PRO_5003087456" description="Mid2 domain-containing protein" evidence="3">
    <location>
        <begin position="23"/>
        <end position="402"/>
    </location>
</feature>
<keyword evidence="2" id="KW-0472">Membrane</keyword>
<evidence type="ECO:0000256" key="3">
    <source>
        <dbReference type="SAM" id="SignalP"/>
    </source>
</evidence>
<feature type="compositionally biased region" description="Acidic residues" evidence="1">
    <location>
        <begin position="104"/>
        <end position="120"/>
    </location>
</feature>
<dbReference type="eggNOG" id="ENOG502S80A">
    <property type="taxonomic scope" value="Eukaryota"/>
</dbReference>
<feature type="signal peptide" evidence="3">
    <location>
        <begin position="1"/>
        <end position="22"/>
    </location>
</feature>
<keyword evidence="3" id="KW-0732">Signal</keyword>
<proteinExistence type="predicted"/>
<evidence type="ECO:0000256" key="2">
    <source>
        <dbReference type="SAM" id="Phobius"/>
    </source>
</evidence>
<evidence type="ECO:0000256" key="1">
    <source>
        <dbReference type="SAM" id="MobiDB-lite"/>
    </source>
</evidence>
<feature type="compositionally biased region" description="Polar residues" evidence="1">
    <location>
        <begin position="125"/>
        <end position="144"/>
    </location>
</feature>